<evidence type="ECO:0000313" key="6">
    <source>
        <dbReference type="EMBL" id="CUN78916.1"/>
    </source>
</evidence>
<dbReference type="GO" id="GO:0006508">
    <property type="term" value="P:proteolysis"/>
    <property type="evidence" value="ECO:0007669"/>
    <property type="project" value="UniProtKB-KW"/>
</dbReference>
<keyword evidence="1" id="KW-1188">Viral release from host cell</keyword>
<dbReference type="Proteomes" id="UP000095647">
    <property type="component" value="Unassembled WGS sequence"/>
</dbReference>
<dbReference type="NCBIfam" id="TIGR01543">
    <property type="entry name" value="proheadase_HK97"/>
    <property type="match status" value="1"/>
</dbReference>
<keyword evidence="2 6" id="KW-0645">Protease</keyword>
<gene>
    <name evidence="6" type="ORF">ERS852382_01358</name>
</gene>
<accession>A0A173ZU12</accession>
<feature type="compositionally biased region" description="Basic and acidic residues" evidence="4">
    <location>
        <begin position="207"/>
        <end position="243"/>
    </location>
</feature>
<feature type="domain" description="Prohead serine protease" evidence="5">
    <location>
        <begin position="9"/>
        <end position="166"/>
    </location>
</feature>
<dbReference type="GO" id="GO:0008233">
    <property type="term" value="F:peptidase activity"/>
    <property type="evidence" value="ECO:0007669"/>
    <property type="project" value="UniProtKB-KW"/>
</dbReference>
<dbReference type="EMBL" id="CYYI01000004">
    <property type="protein sequence ID" value="CUN78916.1"/>
    <property type="molecule type" value="Genomic_DNA"/>
</dbReference>
<evidence type="ECO:0000256" key="4">
    <source>
        <dbReference type="SAM" id="MobiDB-lite"/>
    </source>
</evidence>
<evidence type="ECO:0000256" key="1">
    <source>
        <dbReference type="ARBA" id="ARBA00022612"/>
    </source>
</evidence>
<reference evidence="6 7" key="1">
    <citation type="submission" date="2015-09" db="EMBL/GenBank/DDBJ databases">
        <authorList>
            <consortium name="Pathogen Informatics"/>
        </authorList>
    </citation>
    <scope>NUCLEOTIDE SEQUENCE [LARGE SCALE GENOMIC DNA]</scope>
    <source>
        <strain evidence="6 7">2789STDY5608824</strain>
    </source>
</reference>
<name>A0A173ZU12_BIFAD</name>
<dbReference type="InterPro" id="IPR054613">
    <property type="entry name" value="Peptidase_S78_dom"/>
</dbReference>
<protein>
    <submittedName>
        <fullName evidence="6">Phage Prohead Protease</fullName>
    </submittedName>
</protein>
<organism evidence="6 7">
    <name type="scientific">Bifidobacterium adolescentis</name>
    <dbReference type="NCBI Taxonomy" id="1680"/>
    <lineage>
        <taxon>Bacteria</taxon>
        <taxon>Bacillati</taxon>
        <taxon>Actinomycetota</taxon>
        <taxon>Actinomycetes</taxon>
        <taxon>Bifidobacteriales</taxon>
        <taxon>Bifidobacteriaceae</taxon>
        <taxon>Bifidobacterium</taxon>
    </lineage>
</organism>
<evidence type="ECO:0000259" key="5">
    <source>
        <dbReference type="Pfam" id="PF04586"/>
    </source>
</evidence>
<dbReference type="RefSeq" id="WP_055680455.1">
    <property type="nucleotide sequence ID" value="NZ_CYYI01000004.1"/>
</dbReference>
<evidence type="ECO:0000313" key="7">
    <source>
        <dbReference type="Proteomes" id="UP000095647"/>
    </source>
</evidence>
<feature type="region of interest" description="Disordered" evidence="4">
    <location>
        <begin position="194"/>
        <end position="256"/>
    </location>
</feature>
<dbReference type="InterPro" id="IPR006433">
    <property type="entry name" value="Prohead_protease"/>
</dbReference>
<dbReference type="SUPFAM" id="SSF50789">
    <property type="entry name" value="Herpes virus serine proteinase, assemblin"/>
    <property type="match status" value="1"/>
</dbReference>
<keyword evidence="3" id="KW-0378">Hydrolase</keyword>
<sequence>MNLKQLRFNVKSLDDSAGEGVFSGYASTFGNKDLQGDVIAKGAFAETLEKDYDGGAGIPIHWNHQDGRPTDIIGRTLSAVEDEKGLLISAQLDIEDNPTAQQAYDLLKDGRVHQMSIGFVPTKTAWITEKGDGPWGGHSEFQQIKLFEISVVPVAANQQAEILAVKSGRAISSANEEKLHAALASLNEVLEGIDSDNSSASDEDKPDDSKTGEKKDDKKLAPDKGRDAEAEKAERLNVIKSARELVTGGKDNKETK</sequence>
<dbReference type="AlphaFoldDB" id="A0A173ZU12"/>
<dbReference type="Pfam" id="PF04586">
    <property type="entry name" value="Peptidase_S78"/>
    <property type="match status" value="1"/>
</dbReference>
<proteinExistence type="predicted"/>
<evidence type="ECO:0000256" key="2">
    <source>
        <dbReference type="ARBA" id="ARBA00022670"/>
    </source>
</evidence>
<evidence type="ECO:0000256" key="3">
    <source>
        <dbReference type="ARBA" id="ARBA00022801"/>
    </source>
</evidence>